<sequence length="366" mass="41188">MNYYDWSLSKGLENAGVSVSWFTCDATSELSERNILVYKNFKNIYGSSPKALRIYRFISGLLASLYQARKQKVFAVHYHFFGIGLMEALMVSLAKLLRHKICITLHDIESFSYKGRPAYSAFCLKKISKIIVHNKFMHDELLRFASKLRIAIPDIHVVQHGNYLGSAISLCKTDAKVKLGLEPNQPVILFFGQIKAVKGLDILIKAFKDVINIIPNAKLVIAGKVWKDDFSKYENLIRDYGIIGNVYLNINYVPDAEAHTYYSAADVVVLPYRKIYQSGVLLMSMSYGAPPIASDLAPMAEIITDGQNGFTFKSESPDSLAETIVRSLSDPNALKYISANAKSFVAENFDWNVIGEKTRKVYQEMT</sequence>
<dbReference type="Pfam" id="PF13439">
    <property type="entry name" value="Glyco_transf_4"/>
    <property type="match status" value="1"/>
</dbReference>
<dbReference type="EMBL" id="JACHWY010000003">
    <property type="protein sequence ID" value="MBB3048809.1"/>
    <property type="molecule type" value="Genomic_DNA"/>
</dbReference>
<evidence type="ECO:0000313" key="3">
    <source>
        <dbReference type="EMBL" id="MBB3048809.1"/>
    </source>
</evidence>
<dbReference type="PANTHER" id="PTHR12526">
    <property type="entry name" value="GLYCOSYLTRANSFERASE"/>
    <property type="match status" value="1"/>
</dbReference>
<proteinExistence type="predicted"/>
<gene>
    <name evidence="3" type="ORF">FHR99_003083</name>
</gene>
<feature type="domain" description="Glycosyl transferase family 1" evidence="1">
    <location>
        <begin position="174"/>
        <end position="343"/>
    </location>
</feature>
<evidence type="ECO:0000259" key="1">
    <source>
        <dbReference type="Pfam" id="PF00534"/>
    </source>
</evidence>
<keyword evidence="3" id="KW-0808">Transferase</keyword>
<dbReference type="AlphaFoldDB" id="A0A7W4W8H4"/>
<keyword evidence="4" id="KW-1185">Reference proteome</keyword>
<dbReference type="GO" id="GO:0016757">
    <property type="term" value="F:glycosyltransferase activity"/>
    <property type="evidence" value="ECO:0007669"/>
    <property type="project" value="InterPro"/>
</dbReference>
<evidence type="ECO:0000259" key="2">
    <source>
        <dbReference type="Pfam" id="PF13439"/>
    </source>
</evidence>
<dbReference type="InterPro" id="IPR001296">
    <property type="entry name" value="Glyco_trans_1"/>
</dbReference>
<protein>
    <submittedName>
        <fullName evidence="3">Glycosyltransferase involved in cell wall biosynthesis</fullName>
    </submittedName>
</protein>
<organism evidence="3 4">
    <name type="scientific">Litorivivens lipolytica</name>
    <dbReference type="NCBI Taxonomy" id="1524264"/>
    <lineage>
        <taxon>Bacteria</taxon>
        <taxon>Pseudomonadati</taxon>
        <taxon>Pseudomonadota</taxon>
        <taxon>Gammaproteobacteria</taxon>
        <taxon>Litorivivens</taxon>
    </lineage>
</organism>
<reference evidence="3 4" key="1">
    <citation type="submission" date="2020-08" db="EMBL/GenBank/DDBJ databases">
        <title>Genomic Encyclopedia of Type Strains, Phase III (KMG-III): the genomes of soil and plant-associated and newly described type strains.</title>
        <authorList>
            <person name="Whitman W."/>
        </authorList>
    </citation>
    <scope>NUCLEOTIDE SEQUENCE [LARGE SCALE GENOMIC DNA]</scope>
    <source>
        <strain evidence="3 4">CECT 8654</strain>
    </source>
</reference>
<feature type="domain" description="Glycosyltransferase subfamily 4-like N-terminal" evidence="2">
    <location>
        <begin position="7"/>
        <end position="145"/>
    </location>
</feature>
<dbReference type="RefSeq" id="WP_183411570.1">
    <property type="nucleotide sequence ID" value="NZ_JACHWY010000003.1"/>
</dbReference>
<dbReference type="Proteomes" id="UP000537130">
    <property type="component" value="Unassembled WGS sequence"/>
</dbReference>
<comment type="caution">
    <text evidence="3">The sequence shown here is derived from an EMBL/GenBank/DDBJ whole genome shotgun (WGS) entry which is preliminary data.</text>
</comment>
<dbReference type="CDD" id="cd03801">
    <property type="entry name" value="GT4_PimA-like"/>
    <property type="match status" value="1"/>
</dbReference>
<dbReference type="InterPro" id="IPR028098">
    <property type="entry name" value="Glyco_trans_4-like_N"/>
</dbReference>
<dbReference type="Pfam" id="PF00534">
    <property type="entry name" value="Glycos_transf_1"/>
    <property type="match status" value="1"/>
</dbReference>
<accession>A0A7W4W8H4</accession>
<dbReference type="Gene3D" id="3.40.50.2000">
    <property type="entry name" value="Glycogen Phosphorylase B"/>
    <property type="match status" value="2"/>
</dbReference>
<name>A0A7W4W8H4_9GAMM</name>
<dbReference type="SUPFAM" id="SSF53756">
    <property type="entry name" value="UDP-Glycosyltransferase/glycogen phosphorylase"/>
    <property type="match status" value="1"/>
</dbReference>
<evidence type="ECO:0000313" key="4">
    <source>
        <dbReference type="Proteomes" id="UP000537130"/>
    </source>
</evidence>
<dbReference type="GO" id="GO:1901135">
    <property type="term" value="P:carbohydrate derivative metabolic process"/>
    <property type="evidence" value="ECO:0007669"/>
    <property type="project" value="UniProtKB-ARBA"/>
</dbReference>
<dbReference type="PANTHER" id="PTHR12526:SF637">
    <property type="entry name" value="GLYCOSYLTRANSFERASE EPSF-RELATED"/>
    <property type="match status" value="1"/>
</dbReference>